<proteinExistence type="predicted"/>
<reference evidence="1 2" key="1">
    <citation type="journal article" date="2014" name="Genome Biol. Evol.">
        <title>The secreted proteins of Achlya hypogyna and Thraustotheca clavata identify the ancestral oomycete secretome and reveal gene acquisitions by horizontal gene transfer.</title>
        <authorList>
            <person name="Misner I."/>
            <person name="Blouin N."/>
            <person name="Leonard G."/>
            <person name="Richards T.A."/>
            <person name="Lane C.E."/>
        </authorList>
    </citation>
    <scope>NUCLEOTIDE SEQUENCE [LARGE SCALE GENOMIC DNA]</scope>
    <source>
        <strain evidence="1 2">ATCC 34112</strain>
    </source>
</reference>
<evidence type="ECO:0000313" key="2">
    <source>
        <dbReference type="Proteomes" id="UP000243217"/>
    </source>
</evidence>
<dbReference type="GO" id="GO:0003723">
    <property type="term" value="F:RNA binding"/>
    <property type="evidence" value="ECO:0007669"/>
    <property type="project" value="InterPro"/>
</dbReference>
<keyword evidence="2" id="KW-1185">Reference proteome</keyword>
<gene>
    <name evidence="1" type="ORF">THRCLA_21620</name>
</gene>
<dbReference type="InterPro" id="IPR036430">
    <property type="entry name" value="RNase_T2-like_sf"/>
</dbReference>
<dbReference type="Gene3D" id="3.90.730.10">
    <property type="entry name" value="Ribonuclease T2-like"/>
    <property type="match status" value="1"/>
</dbReference>
<dbReference type="Proteomes" id="UP000243217">
    <property type="component" value="Unassembled WGS sequence"/>
</dbReference>
<dbReference type="EMBL" id="JNBS01001527">
    <property type="protein sequence ID" value="OQS01789.1"/>
    <property type="molecule type" value="Genomic_DNA"/>
</dbReference>
<dbReference type="AlphaFoldDB" id="A0A1V9ZUY9"/>
<sequence>MWSGGFDGNTPSYSWTCGGIHQAAYLDTIVHLTIATGTPALISDNIGGEINTESLRKALSGENGSTPVLICQDNKLLRVLSCYDKNRPVLASTTDPTYEPANPIACPAAWRQQDTCSQNTLHITGL</sequence>
<organism evidence="1 2">
    <name type="scientific">Thraustotheca clavata</name>
    <dbReference type="NCBI Taxonomy" id="74557"/>
    <lineage>
        <taxon>Eukaryota</taxon>
        <taxon>Sar</taxon>
        <taxon>Stramenopiles</taxon>
        <taxon>Oomycota</taxon>
        <taxon>Saprolegniomycetes</taxon>
        <taxon>Saprolegniales</taxon>
        <taxon>Achlyaceae</taxon>
        <taxon>Thraustotheca</taxon>
    </lineage>
</organism>
<dbReference type="GO" id="GO:0033897">
    <property type="term" value="F:ribonuclease T2 activity"/>
    <property type="evidence" value="ECO:0007669"/>
    <property type="project" value="InterPro"/>
</dbReference>
<dbReference type="OrthoDB" id="62245at2759"/>
<accession>A0A1V9ZUY9</accession>
<name>A0A1V9ZUY9_9STRA</name>
<comment type="caution">
    <text evidence="1">The sequence shown here is derived from an EMBL/GenBank/DDBJ whole genome shotgun (WGS) entry which is preliminary data.</text>
</comment>
<dbReference type="SUPFAM" id="SSF55895">
    <property type="entry name" value="Ribonuclease Rh-like"/>
    <property type="match status" value="1"/>
</dbReference>
<evidence type="ECO:0000313" key="1">
    <source>
        <dbReference type="EMBL" id="OQS01789.1"/>
    </source>
</evidence>
<protein>
    <submittedName>
        <fullName evidence="1">Uncharacterized protein</fullName>
    </submittedName>
</protein>